<evidence type="ECO:0008006" key="15">
    <source>
        <dbReference type="Google" id="ProtNLM"/>
    </source>
</evidence>
<dbReference type="InterPro" id="IPR011527">
    <property type="entry name" value="ABC1_TM_dom"/>
</dbReference>
<sequence length="1444" mass="158895">MCDIAAQNVFGPTIGAGCRNGFDFTLLFEESFFTILPCSLFLLCLPLQLYRSRTSPLTRRGLLFPGKLIAHVLSICLKITLLVLVLLPQLQIPKTRTTVAAVALDAVTALLMVSVSYSQHYRSPRPSTLLLLFLSLSLPLNGIRARTIWAAQTHLFCAVFIAGLGLDLVKLLLESVEQNPFLTNEATKSPRETIANVFNRSMFWWLNPLLIQGFQEVLEADKLLSIDARVNDAAGRDLFTRKWDAVQTKSSSALTMLLIVHHRWAIASAFLPRLCMTGFTFAQPFLLTRVVSFVSEANDPLSQNHGYGLIVATMLIYLGLAITTAKSQHKTFRLITMLRGSIVPLVYRHTMHLDVGVARDSAALTLMSVDVERISSGLQYVHEVWASPIDIGLALWLLERQLGLAVVAFASVFLLCTLLGLGVASTMGGRQQRWLQAIQNRVQATSEMLKSMKEVRLGGLQNLMADKLRGLRAVEVSESTPFKRALTLIVTLSYTTTSTGPLLAFTMYSLLAKRYGSTMLKYDTAYTALSLFALLQAPMALILDAIAGLVSALGALARIGEYLSKPTGSYGEKSRLPHLPASSVLDYPVLDEKKSPIMVMAQGFSAGWEPQGAMILKDISFEVRPSSINFVVGPVACGKTTLLLAILGEVAHHEGRLDVAVPRVGYCSQTPWITNGTIQRNILGTSLYDQPWYDRVVEMCLLRDDISTFPHGDQEWVGNSGMTLSGGQKARLAIARAVYAKEKVLLLDDVFSGLDGKTEENLFHNLFGQDGLLKEAEITVILATHAVQRLVYADNVIILDSEGHIADEGTTSEVIATAKEMAFSPSEKKQSVVSSNKAEEDLTRILSAEEAPRGEDRRTGDTAVYKYYIQTVHPISAAIFFVACSVFVVGLILPQFLVKWWLARNDEYTVTHMRQYLGGYAGLSALAIISLPFAVWHLTERMLPRASMQFHASLLTTVLHAPLQFFSTTDVGTTLNRFAQDLQLSDMELPLALFNTSVELLLCTAQLIIIAISSKWIGIALPALMAVFYLIQKFYLRTARQLRLLDIEAKAPLFSTFLELISGLATIRAFGWQTEFDNRNREVFDRSQKPFYLLYCVQRWLNLVLDLVVAAVAIMVVTIGVRTQGQVDAGFMGIALVNIVQLSISIKAFLSNWTQLEISIGAVSRIRSFVSDAPSSNGDGTESLLHTRWPEKGQIKFRDVTAQYEGSPYPVIRNLTLSIAPGEKFALCGPSGSGKSSIASSLFGLLTSCEGTITIDDVDISTVARDTLYARLICVTQSPHLISGSIRENVDPFNAQSDDQAIELALKEVHLWETVASRGGIHAQLSEGLFSVGQQQLLCLARAMIRPGSVVVLDEVTASVDRETDRQMQEIIRRHFASRTVITIAHRISTILDADRVAVVSDGVIVELGPPAELLAREPRSLFRGLYEATTASNQSCETLLEVQ</sequence>
<dbReference type="Gene3D" id="3.40.50.300">
    <property type="entry name" value="P-loop containing nucleotide triphosphate hydrolases"/>
    <property type="match status" value="2"/>
</dbReference>
<dbReference type="PANTHER" id="PTHR24223:SF269">
    <property type="entry name" value="ABC MULTIDRUG TRANSPORTER (EUROFUNG)-RELATED"/>
    <property type="match status" value="1"/>
</dbReference>
<dbReference type="EMBL" id="LXJU01000004">
    <property type="protein sequence ID" value="OGE55379.1"/>
    <property type="molecule type" value="Genomic_DNA"/>
</dbReference>
<dbReference type="PROSITE" id="PS50929">
    <property type="entry name" value="ABC_TM1F"/>
    <property type="match status" value="2"/>
</dbReference>
<dbReference type="PANTHER" id="PTHR24223">
    <property type="entry name" value="ATP-BINDING CASSETTE SUB-FAMILY C"/>
    <property type="match status" value="1"/>
</dbReference>
<keyword evidence="7" id="KW-0067">ATP-binding</keyword>
<dbReference type="InterPro" id="IPR036640">
    <property type="entry name" value="ABC1_TM_sf"/>
</dbReference>
<dbReference type="InterPro" id="IPR056227">
    <property type="entry name" value="TMD0_ABC"/>
</dbReference>
<reference evidence="13 14" key="1">
    <citation type="journal article" date="2016" name="Sci. Rep.">
        <title>Penicillium arizonense, a new, genome sequenced fungal species, reveals a high chemical diversity in secreted metabolites.</title>
        <authorList>
            <person name="Grijseels S."/>
            <person name="Nielsen J.C."/>
            <person name="Randelovic M."/>
            <person name="Nielsen J."/>
            <person name="Nielsen K.F."/>
            <person name="Workman M."/>
            <person name="Frisvad J.C."/>
        </authorList>
    </citation>
    <scope>NUCLEOTIDE SEQUENCE [LARGE SCALE GENOMIC DNA]</scope>
    <source>
        <strain evidence="13 14">CBS 141311</strain>
    </source>
</reference>
<evidence type="ECO:0000256" key="6">
    <source>
        <dbReference type="ARBA" id="ARBA00022741"/>
    </source>
</evidence>
<dbReference type="FunFam" id="1.20.1560.10:FF:000066">
    <property type="entry name" value="ABC multidrug transporter (Eurofung)"/>
    <property type="match status" value="1"/>
</dbReference>
<evidence type="ECO:0000259" key="12">
    <source>
        <dbReference type="PROSITE" id="PS50929"/>
    </source>
</evidence>
<dbReference type="RefSeq" id="XP_022490808.1">
    <property type="nucleotide sequence ID" value="XM_022629487.1"/>
</dbReference>
<dbReference type="FunFam" id="3.40.50.300:FF:000838">
    <property type="entry name" value="ABC multidrug transporter (Eurofung)"/>
    <property type="match status" value="1"/>
</dbReference>
<dbReference type="CDD" id="cd03250">
    <property type="entry name" value="ABCC_MRP_domain1"/>
    <property type="match status" value="1"/>
</dbReference>
<dbReference type="InterPro" id="IPR003593">
    <property type="entry name" value="AAA+_ATPase"/>
</dbReference>
<accession>A0A1F5LR05</accession>
<dbReference type="GO" id="GO:0005886">
    <property type="term" value="C:plasma membrane"/>
    <property type="evidence" value="ECO:0007669"/>
    <property type="project" value="UniProtKB-SubCell"/>
</dbReference>
<keyword evidence="4" id="KW-1003">Cell membrane</keyword>
<proteinExistence type="inferred from homology"/>
<dbReference type="Pfam" id="PF24357">
    <property type="entry name" value="TMD0_ABC"/>
    <property type="match status" value="1"/>
</dbReference>
<evidence type="ECO:0000313" key="13">
    <source>
        <dbReference type="EMBL" id="OGE55379.1"/>
    </source>
</evidence>
<keyword evidence="8 10" id="KW-1133">Transmembrane helix</keyword>
<keyword evidence="5 10" id="KW-0812">Transmembrane</keyword>
<dbReference type="CDD" id="cd03244">
    <property type="entry name" value="ABCC_MRP_domain2"/>
    <property type="match status" value="1"/>
</dbReference>
<keyword evidence="3" id="KW-0813">Transport</keyword>
<evidence type="ECO:0000259" key="11">
    <source>
        <dbReference type="PROSITE" id="PS50893"/>
    </source>
</evidence>
<name>A0A1F5LR05_PENAI</name>
<feature type="transmembrane region" description="Helical" evidence="10">
    <location>
        <begin position="485"/>
        <end position="511"/>
    </location>
</feature>
<feature type="transmembrane region" description="Helical" evidence="10">
    <location>
        <begin position="306"/>
        <end position="325"/>
    </location>
</feature>
<dbReference type="GO" id="GO:0140359">
    <property type="term" value="F:ABC-type transporter activity"/>
    <property type="evidence" value="ECO:0007669"/>
    <property type="project" value="InterPro"/>
</dbReference>
<comment type="caution">
    <text evidence="13">The sequence shown here is derived from an EMBL/GenBank/DDBJ whole genome shotgun (WGS) entry which is preliminary data.</text>
</comment>
<evidence type="ECO:0000313" key="14">
    <source>
        <dbReference type="Proteomes" id="UP000177622"/>
    </source>
</evidence>
<dbReference type="PROSITE" id="PS00211">
    <property type="entry name" value="ABC_TRANSPORTER_1"/>
    <property type="match status" value="2"/>
</dbReference>
<dbReference type="SUPFAM" id="SSF90123">
    <property type="entry name" value="ABC transporter transmembrane region"/>
    <property type="match status" value="2"/>
</dbReference>
<evidence type="ECO:0000256" key="3">
    <source>
        <dbReference type="ARBA" id="ARBA00022448"/>
    </source>
</evidence>
<dbReference type="GO" id="GO:0016887">
    <property type="term" value="F:ATP hydrolysis activity"/>
    <property type="evidence" value="ECO:0007669"/>
    <property type="project" value="InterPro"/>
</dbReference>
<dbReference type="PROSITE" id="PS50893">
    <property type="entry name" value="ABC_TRANSPORTER_2"/>
    <property type="match status" value="2"/>
</dbReference>
<feature type="domain" description="ABC transmembrane type-1" evidence="12">
    <location>
        <begin position="877"/>
        <end position="1157"/>
    </location>
</feature>
<dbReference type="GeneID" id="34574221"/>
<dbReference type="InterPro" id="IPR044726">
    <property type="entry name" value="ABCC_6TM_D2"/>
</dbReference>
<dbReference type="STRING" id="1835702.A0A1F5LR05"/>
<dbReference type="CDD" id="cd18580">
    <property type="entry name" value="ABC_6TM_ABCC_D2"/>
    <property type="match status" value="1"/>
</dbReference>
<evidence type="ECO:0000256" key="8">
    <source>
        <dbReference type="ARBA" id="ARBA00022989"/>
    </source>
</evidence>
<feature type="domain" description="ABC transmembrane type-1" evidence="12">
    <location>
        <begin position="274"/>
        <end position="551"/>
    </location>
</feature>
<evidence type="ECO:0000256" key="10">
    <source>
        <dbReference type="SAM" id="Phobius"/>
    </source>
</evidence>
<feature type="transmembrane region" description="Helical" evidence="10">
    <location>
        <begin position="531"/>
        <end position="556"/>
    </location>
</feature>
<dbReference type="SMART" id="SM00382">
    <property type="entry name" value="AAA"/>
    <property type="match status" value="2"/>
</dbReference>
<gene>
    <name evidence="13" type="ORF">PENARI_c004G12062</name>
</gene>
<feature type="transmembrane region" description="Helical" evidence="10">
    <location>
        <begin position="1092"/>
        <end position="1117"/>
    </location>
</feature>
<feature type="transmembrane region" description="Helical" evidence="10">
    <location>
        <begin position="32"/>
        <end position="50"/>
    </location>
</feature>
<comment type="subcellular location">
    <subcellularLocation>
        <location evidence="1">Cell membrane</location>
        <topology evidence="1">Multi-pass membrane protein</topology>
    </subcellularLocation>
</comment>
<dbReference type="InterPro" id="IPR003439">
    <property type="entry name" value="ABC_transporter-like_ATP-bd"/>
</dbReference>
<feature type="transmembrane region" description="Helical" evidence="10">
    <location>
        <begin position="264"/>
        <end position="286"/>
    </location>
</feature>
<feature type="domain" description="ABC transporter" evidence="11">
    <location>
        <begin position="599"/>
        <end position="827"/>
    </location>
</feature>
<evidence type="ECO:0000256" key="1">
    <source>
        <dbReference type="ARBA" id="ARBA00004651"/>
    </source>
</evidence>
<keyword evidence="9 10" id="KW-0472">Membrane</keyword>
<evidence type="ECO:0000256" key="4">
    <source>
        <dbReference type="ARBA" id="ARBA00022475"/>
    </source>
</evidence>
<feature type="transmembrane region" description="Helical" evidence="10">
    <location>
        <begin position="875"/>
        <end position="897"/>
    </location>
</feature>
<evidence type="ECO:0000256" key="5">
    <source>
        <dbReference type="ARBA" id="ARBA00022692"/>
    </source>
</evidence>
<dbReference type="Proteomes" id="UP000177622">
    <property type="component" value="Unassembled WGS sequence"/>
</dbReference>
<dbReference type="CDD" id="cd18579">
    <property type="entry name" value="ABC_6TM_ABCC_D1"/>
    <property type="match status" value="1"/>
</dbReference>
<evidence type="ECO:0000256" key="2">
    <source>
        <dbReference type="ARBA" id="ARBA00009726"/>
    </source>
</evidence>
<dbReference type="SUPFAM" id="SSF52540">
    <property type="entry name" value="P-loop containing nucleoside triphosphate hydrolases"/>
    <property type="match status" value="2"/>
</dbReference>
<comment type="similarity">
    <text evidence="2">Belongs to the ABC transporter superfamily. ABCC family. Conjugate transporter (TC 3.A.1.208) subfamily.</text>
</comment>
<dbReference type="Gene3D" id="1.20.1560.10">
    <property type="entry name" value="ABC transporter type 1, transmembrane domain"/>
    <property type="match status" value="2"/>
</dbReference>
<dbReference type="Pfam" id="PF00005">
    <property type="entry name" value="ABC_tran"/>
    <property type="match status" value="2"/>
</dbReference>
<dbReference type="InterPro" id="IPR050173">
    <property type="entry name" value="ABC_transporter_C-like"/>
</dbReference>
<keyword evidence="6" id="KW-0547">Nucleotide-binding</keyword>
<dbReference type="InterPro" id="IPR027417">
    <property type="entry name" value="P-loop_NTPase"/>
</dbReference>
<dbReference type="InterPro" id="IPR017871">
    <property type="entry name" value="ABC_transporter-like_CS"/>
</dbReference>
<feature type="transmembrane region" description="Helical" evidence="10">
    <location>
        <begin position="62"/>
        <end position="87"/>
    </location>
</feature>
<dbReference type="OrthoDB" id="6500128at2759"/>
<dbReference type="InterPro" id="IPR044746">
    <property type="entry name" value="ABCC_6TM_D1"/>
</dbReference>
<organism evidence="13 14">
    <name type="scientific">Penicillium arizonense</name>
    <dbReference type="NCBI Taxonomy" id="1835702"/>
    <lineage>
        <taxon>Eukaryota</taxon>
        <taxon>Fungi</taxon>
        <taxon>Dikarya</taxon>
        <taxon>Ascomycota</taxon>
        <taxon>Pezizomycotina</taxon>
        <taxon>Eurotiomycetes</taxon>
        <taxon>Eurotiomycetidae</taxon>
        <taxon>Eurotiales</taxon>
        <taxon>Aspergillaceae</taxon>
        <taxon>Penicillium</taxon>
    </lineage>
</organism>
<feature type="domain" description="ABC transporter" evidence="11">
    <location>
        <begin position="1195"/>
        <end position="1427"/>
    </location>
</feature>
<evidence type="ECO:0000256" key="7">
    <source>
        <dbReference type="ARBA" id="ARBA00022840"/>
    </source>
</evidence>
<protein>
    <recommendedName>
        <fullName evidence="15">ABC transporter</fullName>
    </recommendedName>
</protein>
<feature type="transmembrane region" description="Helical" evidence="10">
    <location>
        <begin position="99"/>
        <end position="117"/>
    </location>
</feature>
<feature type="transmembrane region" description="Helical" evidence="10">
    <location>
        <begin position="404"/>
        <end position="424"/>
    </location>
</feature>
<feature type="transmembrane region" description="Helical" evidence="10">
    <location>
        <begin position="1007"/>
        <end position="1031"/>
    </location>
</feature>
<dbReference type="FunFam" id="1.20.1560.10:FF:000055">
    <property type="entry name" value="ABC multidrug transporter (Eurofung)"/>
    <property type="match status" value="1"/>
</dbReference>
<evidence type="ECO:0000256" key="9">
    <source>
        <dbReference type="ARBA" id="ARBA00023136"/>
    </source>
</evidence>
<keyword evidence="14" id="KW-1185">Reference proteome</keyword>
<dbReference type="GO" id="GO:0005524">
    <property type="term" value="F:ATP binding"/>
    <property type="evidence" value="ECO:0007669"/>
    <property type="project" value="UniProtKB-KW"/>
</dbReference>
<dbReference type="Pfam" id="PF00664">
    <property type="entry name" value="ABC_membrane"/>
    <property type="match status" value="2"/>
</dbReference>
<feature type="transmembrane region" description="Helical" evidence="10">
    <location>
        <begin position="917"/>
        <end position="938"/>
    </location>
</feature>